<name>A0A0J6CXZ0_9BACL</name>
<evidence type="ECO:0000313" key="2">
    <source>
        <dbReference type="EMBL" id="KMM37958.1"/>
    </source>
</evidence>
<dbReference type="Proteomes" id="UP000035996">
    <property type="component" value="Unassembled WGS sequence"/>
</dbReference>
<feature type="domain" description="AB hydrolase-1" evidence="1">
    <location>
        <begin position="31"/>
        <end position="272"/>
    </location>
</feature>
<accession>A0A0J6CXZ0</accession>
<dbReference type="Gene3D" id="3.40.50.1820">
    <property type="entry name" value="alpha/beta hydrolase"/>
    <property type="match status" value="1"/>
</dbReference>
<dbReference type="InterPro" id="IPR029058">
    <property type="entry name" value="AB_hydrolase_fold"/>
</dbReference>
<organism evidence="2 3">
    <name type="scientific">Guptibacillus hwajinpoensis</name>
    <dbReference type="NCBI Taxonomy" id="208199"/>
    <lineage>
        <taxon>Bacteria</taxon>
        <taxon>Bacillati</taxon>
        <taxon>Bacillota</taxon>
        <taxon>Bacilli</taxon>
        <taxon>Bacillales</taxon>
        <taxon>Guptibacillaceae</taxon>
        <taxon>Guptibacillus</taxon>
    </lineage>
</organism>
<dbReference type="EMBL" id="LELK01000001">
    <property type="protein sequence ID" value="KMM37958.1"/>
    <property type="molecule type" value="Genomic_DNA"/>
</dbReference>
<dbReference type="PANTHER" id="PTHR43798">
    <property type="entry name" value="MONOACYLGLYCEROL LIPASE"/>
    <property type="match status" value="1"/>
</dbReference>
<evidence type="ECO:0000313" key="3">
    <source>
        <dbReference type="Proteomes" id="UP000035996"/>
    </source>
</evidence>
<dbReference type="Pfam" id="PF00561">
    <property type="entry name" value="Abhydrolase_1"/>
    <property type="match status" value="1"/>
</dbReference>
<dbReference type="STRING" id="157733.AB986_01075"/>
<dbReference type="AlphaFoldDB" id="A0A0J6CXZ0"/>
<dbReference type="PATRIC" id="fig|157733.3.peg.2420"/>
<dbReference type="GO" id="GO:0016020">
    <property type="term" value="C:membrane"/>
    <property type="evidence" value="ECO:0007669"/>
    <property type="project" value="TreeGrafter"/>
</dbReference>
<dbReference type="PANTHER" id="PTHR43798:SF33">
    <property type="entry name" value="HYDROLASE, PUTATIVE (AFU_ORTHOLOGUE AFUA_2G14860)-RELATED"/>
    <property type="match status" value="1"/>
</dbReference>
<comment type="caution">
    <text evidence="2">The sequence shown here is derived from an EMBL/GenBank/DDBJ whole genome shotgun (WGS) entry which is preliminary data.</text>
</comment>
<sequence length="293" mass="34171">MHIGGKRLKEFNQVVDNGTFHGYEIENSNLPALICLHGMTSDSKSFLELIDHLKSDFHLILLDLPGHGETELLKEEKDYQFSSVVKRVHSVIQKRIKKPFYLLGHSWGADLALHFGAEFPDEIIGIVLIDGGYVFPEQVDGMTEEKALESWEEYIGSSQYNSWNEVVKDYQQFTTREWDDRLDTIVYSNFKKEESKYILRADRKSLLATIRAFYIEPCSKTYQHIKCPVLLFYSTIPDNDPTRDKGINRIKKELDDIKVIGIKNTKHNVHWDYPEKVADEIKVWKKELYESTY</sequence>
<dbReference type="SUPFAM" id="SSF53474">
    <property type="entry name" value="alpha/beta-Hydrolases"/>
    <property type="match status" value="1"/>
</dbReference>
<keyword evidence="3" id="KW-1185">Reference proteome</keyword>
<evidence type="ECO:0000259" key="1">
    <source>
        <dbReference type="Pfam" id="PF00561"/>
    </source>
</evidence>
<gene>
    <name evidence="2" type="ORF">AB986_01075</name>
</gene>
<dbReference type="InterPro" id="IPR050266">
    <property type="entry name" value="AB_hydrolase_sf"/>
</dbReference>
<dbReference type="PRINTS" id="PR00111">
    <property type="entry name" value="ABHYDROLASE"/>
</dbReference>
<protein>
    <recommendedName>
        <fullName evidence="1">AB hydrolase-1 domain-containing protein</fullName>
    </recommendedName>
</protein>
<proteinExistence type="predicted"/>
<reference evidence="2" key="1">
    <citation type="submission" date="2015-06" db="EMBL/GenBank/DDBJ databases">
        <authorList>
            <person name="Liu B."/>
            <person name="Wang J."/>
            <person name="Zhu Y."/>
            <person name="Liu G."/>
            <person name="Chen Q."/>
            <person name="Zheng C."/>
            <person name="Che J."/>
            <person name="Ge C."/>
            <person name="Shi H."/>
            <person name="Pan Z."/>
            <person name="Liu X."/>
        </authorList>
    </citation>
    <scope>NUCLEOTIDE SEQUENCE [LARGE SCALE GENOMIC DNA]</scope>
    <source>
        <strain evidence="2">DSM 16346</strain>
    </source>
</reference>
<dbReference type="InterPro" id="IPR000073">
    <property type="entry name" value="AB_hydrolase_1"/>
</dbReference>